<organism evidence="2 3">
    <name type="scientific">Candidatus Limenecus avicola</name>
    <dbReference type="NCBI Taxonomy" id="2840847"/>
    <lineage>
        <taxon>Bacteria</taxon>
        <taxon>Bacillati</taxon>
        <taxon>Bacillota</taxon>
        <taxon>Clostridia</taxon>
        <taxon>Eubacteriales</taxon>
        <taxon>Clostridiaceae</taxon>
        <taxon>Clostridiaceae incertae sedis</taxon>
        <taxon>Candidatus Limenecus</taxon>
    </lineage>
</organism>
<gene>
    <name evidence="2" type="ORF">IAD26_08720</name>
</gene>
<dbReference type="EMBL" id="DVOD01000062">
    <property type="protein sequence ID" value="HIU93198.1"/>
    <property type="molecule type" value="Genomic_DNA"/>
</dbReference>
<reference evidence="2" key="1">
    <citation type="submission" date="2020-10" db="EMBL/GenBank/DDBJ databases">
        <authorList>
            <person name="Gilroy R."/>
        </authorList>
    </citation>
    <scope>NUCLEOTIDE SEQUENCE</scope>
    <source>
        <strain evidence="2">CHK154-7741</strain>
    </source>
</reference>
<name>A0A9D1N1Z7_9CLOT</name>
<dbReference type="InterPro" id="IPR051044">
    <property type="entry name" value="MAG_DAG_Lipase"/>
</dbReference>
<dbReference type="PANTHER" id="PTHR11614">
    <property type="entry name" value="PHOSPHOLIPASE-RELATED"/>
    <property type="match status" value="1"/>
</dbReference>
<accession>A0A9D1N1Z7</accession>
<feature type="domain" description="Serine aminopeptidase S33" evidence="1">
    <location>
        <begin position="15"/>
        <end position="248"/>
    </location>
</feature>
<dbReference type="AlphaFoldDB" id="A0A9D1N1Z7"/>
<keyword evidence="2" id="KW-0378">Hydrolase</keyword>
<comment type="caution">
    <text evidence="2">The sequence shown here is derived from an EMBL/GenBank/DDBJ whole genome shotgun (WGS) entry which is preliminary data.</text>
</comment>
<dbReference type="Pfam" id="PF12146">
    <property type="entry name" value="Hydrolase_4"/>
    <property type="match status" value="1"/>
</dbReference>
<dbReference type="InterPro" id="IPR029058">
    <property type="entry name" value="AB_hydrolase_fold"/>
</dbReference>
<proteinExistence type="predicted"/>
<dbReference type="InterPro" id="IPR022742">
    <property type="entry name" value="Hydrolase_4"/>
</dbReference>
<sequence>MGQSLDFEFIHENKCKRAVLLFHGMTGSPFEMKKMGKALYDADFDVYCYCLPGHGTSPINIKTVRWEDWYSDSTLHYRELTQKYDEVYLGGLCMGAVLALAIASEYREVRGILSLSTTLFLDGWTIPWYNFLMPIGVHTILRYYYSFPEREPYGLKNETLRKKIAALQKRNTEALDNYPMSCIYELLKLSKYTQKNMFKVKAPILLMHAREDDLTSTKSAEFVFKNIGSSIRKYIELENSYHLVVMDNERDFVFEKSIEFLNSLSDFGPVIEKQPPIDDTFMESAGA</sequence>
<evidence type="ECO:0000259" key="1">
    <source>
        <dbReference type="Pfam" id="PF12146"/>
    </source>
</evidence>
<evidence type="ECO:0000313" key="3">
    <source>
        <dbReference type="Proteomes" id="UP000886748"/>
    </source>
</evidence>
<protein>
    <submittedName>
        <fullName evidence="2">Alpha/beta fold hydrolase</fullName>
    </submittedName>
</protein>
<dbReference type="PIRSF" id="PIRSF017388">
    <property type="entry name" value="Esterase_lipase"/>
    <property type="match status" value="1"/>
</dbReference>
<dbReference type="InterPro" id="IPR012354">
    <property type="entry name" value="Esterase_lipase"/>
</dbReference>
<dbReference type="GO" id="GO:0052689">
    <property type="term" value="F:carboxylic ester hydrolase activity"/>
    <property type="evidence" value="ECO:0007669"/>
    <property type="project" value="InterPro"/>
</dbReference>
<dbReference type="SUPFAM" id="SSF53474">
    <property type="entry name" value="alpha/beta-Hydrolases"/>
    <property type="match status" value="1"/>
</dbReference>
<evidence type="ECO:0000313" key="2">
    <source>
        <dbReference type="EMBL" id="HIU93198.1"/>
    </source>
</evidence>
<reference evidence="2" key="2">
    <citation type="journal article" date="2021" name="PeerJ">
        <title>Extensive microbial diversity within the chicken gut microbiome revealed by metagenomics and culture.</title>
        <authorList>
            <person name="Gilroy R."/>
            <person name="Ravi A."/>
            <person name="Getino M."/>
            <person name="Pursley I."/>
            <person name="Horton D.L."/>
            <person name="Alikhan N.F."/>
            <person name="Baker D."/>
            <person name="Gharbi K."/>
            <person name="Hall N."/>
            <person name="Watson M."/>
            <person name="Adriaenssens E.M."/>
            <person name="Foster-Nyarko E."/>
            <person name="Jarju S."/>
            <person name="Secka A."/>
            <person name="Antonio M."/>
            <person name="Oren A."/>
            <person name="Chaudhuri R.R."/>
            <person name="La Ragione R."/>
            <person name="Hildebrand F."/>
            <person name="Pallen M.J."/>
        </authorList>
    </citation>
    <scope>NUCLEOTIDE SEQUENCE</scope>
    <source>
        <strain evidence="2">CHK154-7741</strain>
    </source>
</reference>
<dbReference type="Gene3D" id="3.40.50.1820">
    <property type="entry name" value="alpha/beta hydrolase"/>
    <property type="match status" value="1"/>
</dbReference>
<dbReference type="Proteomes" id="UP000886748">
    <property type="component" value="Unassembled WGS sequence"/>
</dbReference>